<dbReference type="NCBIfam" id="TIGR02532">
    <property type="entry name" value="IV_pilin_GFxxxE"/>
    <property type="match status" value="1"/>
</dbReference>
<dbReference type="AlphaFoldDB" id="A0A4V2NVL3"/>
<feature type="transmembrane region" description="Helical" evidence="1">
    <location>
        <begin position="12"/>
        <end position="34"/>
    </location>
</feature>
<dbReference type="PANTHER" id="PTHR30093:SF47">
    <property type="entry name" value="TYPE IV PILUS NON-CORE MINOR PILIN PILE"/>
    <property type="match status" value="1"/>
</dbReference>
<name>A0A4V2NVL3_9PROT</name>
<dbReference type="InterPro" id="IPR045584">
    <property type="entry name" value="Pilin-like"/>
</dbReference>
<comment type="caution">
    <text evidence="2">The sequence shown here is derived from an EMBL/GenBank/DDBJ whole genome shotgun (WGS) entry which is preliminary data.</text>
</comment>
<sequence length="161" mass="17897">MRLPGRGTRGFTLIELVVAVAIVGVLAVLATPLLEVTMQRRKETELRDALRQIRQAIDAYHQAVLDKRVEVPADASGYPPELDVLANGVPDITRPDRQPIYFLRRLPRDPMYPAADVPARETWGKRSYASPPDAPQEGDDVYDVYSLSTASGLNGVPYRAW</sequence>
<keyword evidence="1" id="KW-0472">Membrane</keyword>
<evidence type="ECO:0000313" key="3">
    <source>
        <dbReference type="Proteomes" id="UP000295443"/>
    </source>
</evidence>
<keyword evidence="1" id="KW-1133">Transmembrane helix</keyword>
<dbReference type="Gene3D" id="3.30.700.10">
    <property type="entry name" value="Glycoprotein, Type 4 Pilin"/>
    <property type="match status" value="1"/>
</dbReference>
<keyword evidence="3" id="KW-1185">Reference proteome</keyword>
<dbReference type="EMBL" id="SJZB01000035">
    <property type="protein sequence ID" value="TCJ13932.1"/>
    <property type="molecule type" value="Genomic_DNA"/>
</dbReference>
<accession>A0A4V2NVL3</accession>
<dbReference type="Pfam" id="PF07963">
    <property type="entry name" value="N_methyl"/>
    <property type="match status" value="1"/>
</dbReference>
<keyword evidence="1" id="KW-0812">Transmembrane</keyword>
<dbReference type="RefSeq" id="WP_131447062.1">
    <property type="nucleotide sequence ID" value="NZ_SJZB01000035.1"/>
</dbReference>
<dbReference type="PROSITE" id="PS00409">
    <property type="entry name" value="PROKAR_NTER_METHYL"/>
    <property type="match status" value="1"/>
</dbReference>
<dbReference type="PANTHER" id="PTHR30093">
    <property type="entry name" value="GENERAL SECRETION PATHWAY PROTEIN G"/>
    <property type="match status" value="1"/>
</dbReference>
<dbReference type="SUPFAM" id="SSF54523">
    <property type="entry name" value="Pili subunits"/>
    <property type="match status" value="1"/>
</dbReference>
<evidence type="ECO:0000256" key="1">
    <source>
        <dbReference type="SAM" id="Phobius"/>
    </source>
</evidence>
<reference evidence="2 3" key="1">
    <citation type="submission" date="2019-03" db="EMBL/GenBank/DDBJ databases">
        <title>Genome sequence of Thiobacillaceae bacterium LSR1, a sulfur-oxidizing bacterium isolated from freshwater sediment.</title>
        <authorList>
            <person name="Li S."/>
        </authorList>
    </citation>
    <scope>NUCLEOTIDE SEQUENCE [LARGE SCALE GENOMIC DNA]</scope>
    <source>
        <strain evidence="2 3">LSR1</strain>
    </source>
</reference>
<organism evidence="2 3">
    <name type="scientific">Parasulfuritortus cantonensis</name>
    <dbReference type="NCBI Taxonomy" id="2528202"/>
    <lineage>
        <taxon>Bacteria</taxon>
        <taxon>Pseudomonadati</taxon>
        <taxon>Pseudomonadota</taxon>
        <taxon>Betaproteobacteria</taxon>
        <taxon>Nitrosomonadales</taxon>
        <taxon>Thiobacillaceae</taxon>
        <taxon>Parasulfuritortus</taxon>
    </lineage>
</organism>
<proteinExistence type="predicted"/>
<evidence type="ECO:0000313" key="2">
    <source>
        <dbReference type="EMBL" id="TCJ13932.1"/>
    </source>
</evidence>
<dbReference type="InterPro" id="IPR012902">
    <property type="entry name" value="N_methyl_site"/>
</dbReference>
<dbReference type="Proteomes" id="UP000295443">
    <property type="component" value="Unassembled WGS sequence"/>
</dbReference>
<protein>
    <submittedName>
        <fullName evidence="2">Type II secretion system protein</fullName>
    </submittedName>
</protein>
<dbReference type="OrthoDB" id="9790526at2"/>
<gene>
    <name evidence="2" type="ORF">EZJ19_09600</name>
</gene>